<dbReference type="Proteomes" id="UP000317593">
    <property type="component" value="Unassembled WGS sequence"/>
</dbReference>
<sequence>MATILDEIVEQTALDLEKRRKKVSFKDLESHEMYEQPVRDFKGALNTPSDVSIIAEIKKASPSKGLIRRDFDPRRIAGQYEEGGASAISVLTDQPAFQGHLKYLKEASEEVSIPLLRKDFIIDPYQVKEARAYGADAVLLIVTITEGQQLEELLHATREFGMQALVECYSEEDFNRLSFDIVDILGVNNRDLRTFEVDLHRGVGILQQAPEETVLVSESGLGSAEDLYFLFNEGIHSALIGEHFMRRPNPGEAVGAMKQELQQLINHTS</sequence>
<dbReference type="SUPFAM" id="SSF51366">
    <property type="entry name" value="Ribulose-phoshate binding barrel"/>
    <property type="match status" value="1"/>
</dbReference>
<dbReference type="Pfam" id="PF00218">
    <property type="entry name" value="IGPS"/>
    <property type="match status" value="1"/>
</dbReference>
<feature type="domain" description="Indole-3-glycerol phosphate synthase" evidence="9">
    <location>
        <begin position="5"/>
        <end position="254"/>
    </location>
</feature>
<dbReference type="GO" id="GO:0004425">
    <property type="term" value="F:indole-3-glycerol-phosphate synthase activity"/>
    <property type="evidence" value="ECO:0007669"/>
    <property type="project" value="UniProtKB-UniRule"/>
</dbReference>
<evidence type="ECO:0000259" key="9">
    <source>
        <dbReference type="Pfam" id="PF00218"/>
    </source>
</evidence>
<dbReference type="PROSITE" id="PS00614">
    <property type="entry name" value="IGPS"/>
    <property type="match status" value="1"/>
</dbReference>
<dbReference type="EMBL" id="FXTH01000002">
    <property type="protein sequence ID" value="SMO41187.1"/>
    <property type="molecule type" value="Genomic_DNA"/>
</dbReference>
<organism evidence="10 11">
    <name type="scientific">Fodinibius sediminis</name>
    <dbReference type="NCBI Taxonomy" id="1214077"/>
    <lineage>
        <taxon>Bacteria</taxon>
        <taxon>Pseudomonadati</taxon>
        <taxon>Balneolota</taxon>
        <taxon>Balneolia</taxon>
        <taxon>Balneolales</taxon>
        <taxon>Balneolaceae</taxon>
        <taxon>Fodinibius</taxon>
    </lineage>
</organism>
<dbReference type="PANTHER" id="PTHR22854">
    <property type="entry name" value="TRYPTOPHAN BIOSYNTHESIS PROTEIN"/>
    <property type="match status" value="1"/>
</dbReference>
<accession>A0A521B281</accession>
<proteinExistence type="inferred from homology"/>
<keyword evidence="3 8" id="KW-0028">Amino-acid biosynthesis</keyword>
<evidence type="ECO:0000256" key="4">
    <source>
        <dbReference type="ARBA" id="ARBA00022793"/>
    </source>
</evidence>
<dbReference type="OrthoDB" id="9804217at2"/>
<comment type="catalytic activity">
    <reaction evidence="1 8">
        <text>1-(2-carboxyphenylamino)-1-deoxy-D-ribulose 5-phosphate + H(+) = (1S,2R)-1-C-(indol-3-yl)glycerol 3-phosphate + CO2 + H2O</text>
        <dbReference type="Rhea" id="RHEA:23476"/>
        <dbReference type="ChEBI" id="CHEBI:15377"/>
        <dbReference type="ChEBI" id="CHEBI:15378"/>
        <dbReference type="ChEBI" id="CHEBI:16526"/>
        <dbReference type="ChEBI" id="CHEBI:58613"/>
        <dbReference type="ChEBI" id="CHEBI:58866"/>
        <dbReference type="EC" id="4.1.1.48"/>
    </reaction>
</comment>
<keyword evidence="7 8" id="KW-0456">Lyase</keyword>
<dbReference type="PANTHER" id="PTHR22854:SF2">
    <property type="entry name" value="INDOLE-3-GLYCEROL-PHOSPHATE SYNTHASE"/>
    <property type="match status" value="1"/>
</dbReference>
<dbReference type="UniPathway" id="UPA00035">
    <property type="reaction ID" value="UER00043"/>
</dbReference>
<evidence type="ECO:0000256" key="3">
    <source>
        <dbReference type="ARBA" id="ARBA00022605"/>
    </source>
</evidence>
<comment type="pathway">
    <text evidence="2 8">Amino-acid biosynthesis; L-tryptophan biosynthesis; L-tryptophan from chorismate: step 4/5.</text>
</comment>
<dbReference type="FunFam" id="3.20.20.70:FF:000024">
    <property type="entry name" value="Indole-3-glycerol phosphate synthase"/>
    <property type="match status" value="1"/>
</dbReference>
<reference evidence="10 11" key="1">
    <citation type="submission" date="2017-05" db="EMBL/GenBank/DDBJ databases">
        <authorList>
            <person name="Varghese N."/>
            <person name="Submissions S."/>
        </authorList>
    </citation>
    <scope>NUCLEOTIDE SEQUENCE [LARGE SCALE GENOMIC DNA]</scope>
    <source>
        <strain evidence="10 11">DSM 21194</strain>
    </source>
</reference>
<gene>
    <name evidence="8" type="primary">trpC</name>
    <name evidence="10" type="ORF">SAMN06265218_102102</name>
</gene>
<dbReference type="HAMAP" id="MF_00134_B">
    <property type="entry name" value="IGPS_B"/>
    <property type="match status" value="1"/>
</dbReference>
<evidence type="ECO:0000256" key="7">
    <source>
        <dbReference type="ARBA" id="ARBA00023239"/>
    </source>
</evidence>
<name>A0A521B281_9BACT</name>
<dbReference type="GO" id="GO:0004640">
    <property type="term" value="F:phosphoribosylanthranilate isomerase activity"/>
    <property type="evidence" value="ECO:0007669"/>
    <property type="project" value="TreeGrafter"/>
</dbReference>
<dbReference type="InterPro" id="IPR011060">
    <property type="entry name" value="RibuloseP-bd_barrel"/>
</dbReference>
<dbReference type="AlphaFoldDB" id="A0A521B281"/>
<dbReference type="InterPro" id="IPR001468">
    <property type="entry name" value="Indole-3-GlycerolPSynthase_CS"/>
</dbReference>
<dbReference type="EC" id="4.1.1.48" evidence="8"/>
<evidence type="ECO:0000256" key="2">
    <source>
        <dbReference type="ARBA" id="ARBA00004696"/>
    </source>
</evidence>
<keyword evidence="4 8" id="KW-0210">Decarboxylase</keyword>
<dbReference type="CDD" id="cd00331">
    <property type="entry name" value="IGPS"/>
    <property type="match status" value="1"/>
</dbReference>
<dbReference type="InterPro" id="IPR013785">
    <property type="entry name" value="Aldolase_TIM"/>
</dbReference>
<evidence type="ECO:0000313" key="10">
    <source>
        <dbReference type="EMBL" id="SMO41187.1"/>
    </source>
</evidence>
<evidence type="ECO:0000313" key="11">
    <source>
        <dbReference type="Proteomes" id="UP000317593"/>
    </source>
</evidence>
<keyword evidence="6 8" id="KW-0057">Aromatic amino acid biosynthesis</keyword>
<evidence type="ECO:0000256" key="6">
    <source>
        <dbReference type="ARBA" id="ARBA00023141"/>
    </source>
</evidence>
<dbReference type="NCBIfam" id="NF001377">
    <property type="entry name" value="PRK00278.2-4"/>
    <property type="match status" value="1"/>
</dbReference>
<dbReference type="Gene3D" id="3.20.20.70">
    <property type="entry name" value="Aldolase class I"/>
    <property type="match status" value="1"/>
</dbReference>
<dbReference type="GO" id="GO:0000162">
    <property type="term" value="P:L-tryptophan biosynthetic process"/>
    <property type="evidence" value="ECO:0007669"/>
    <property type="project" value="UniProtKB-UniRule"/>
</dbReference>
<dbReference type="InterPro" id="IPR013798">
    <property type="entry name" value="Indole-3-glycerol_P_synth_dom"/>
</dbReference>
<evidence type="ECO:0000256" key="1">
    <source>
        <dbReference type="ARBA" id="ARBA00001633"/>
    </source>
</evidence>
<comment type="similarity">
    <text evidence="8">Belongs to the TrpC family.</text>
</comment>
<keyword evidence="5 8" id="KW-0822">Tryptophan biosynthesis</keyword>
<dbReference type="InterPro" id="IPR045186">
    <property type="entry name" value="Indole-3-glycerol_P_synth"/>
</dbReference>
<keyword evidence="11" id="KW-1185">Reference proteome</keyword>
<evidence type="ECO:0000256" key="5">
    <source>
        <dbReference type="ARBA" id="ARBA00022822"/>
    </source>
</evidence>
<evidence type="ECO:0000256" key="8">
    <source>
        <dbReference type="HAMAP-Rule" id="MF_00134"/>
    </source>
</evidence>
<protein>
    <recommendedName>
        <fullName evidence="8">Indole-3-glycerol phosphate synthase</fullName>
        <shortName evidence="8">IGPS</shortName>
        <ecNumber evidence="8">4.1.1.48</ecNumber>
    </recommendedName>
</protein>
<dbReference type="RefSeq" id="WP_142712988.1">
    <property type="nucleotide sequence ID" value="NZ_FXTH01000002.1"/>
</dbReference>